<dbReference type="GO" id="GO:0006915">
    <property type="term" value="P:apoptotic process"/>
    <property type="evidence" value="ECO:0007669"/>
    <property type="project" value="UniProtKB-KW"/>
</dbReference>
<feature type="region of interest" description="Disordered" evidence="17">
    <location>
        <begin position="271"/>
        <end position="304"/>
    </location>
</feature>
<dbReference type="AlphaFoldDB" id="A0A4D9DVA0"/>
<reference evidence="20 21" key="1">
    <citation type="submission" date="2019-04" db="EMBL/GenBank/DDBJ databases">
        <title>Draft genome of the big-headed turtle Platysternon megacephalum.</title>
        <authorList>
            <person name="Gong S."/>
        </authorList>
    </citation>
    <scope>NUCLEOTIDE SEQUENCE [LARGE SCALE GENOMIC DNA]</scope>
    <source>
        <strain evidence="20">DO16091913</strain>
        <tissue evidence="20">Muscle</tissue>
    </source>
</reference>
<reference evidence="20 21" key="2">
    <citation type="submission" date="2019-04" db="EMBL/GenBank/DDBJ databases">
        <title>The genome sequence of big-headed turtle.</title>
        <authorList>
            <person name="Gong S."/>
        </authorList>
    </citation>
    <scope>NUCLEOTIDE SEQUENCE [LARGE SCALE GENOMIC DNA]</scope>
    <source>
        <strain evidence="20">DO16091913</strain>
        <tissue evidence="20">Muscle</tissue>
    </source>
</reference>
<feature type="domain" description="C2H2-type" evidence="18">
    <location>
        <begin position="410"/>
        <end position="434"/>
    </location>
</feature>
<evidence type="ECO:0000256" key="7">
    <source>
        <dbReference type="ARBA" id="ARBA00022763"/>
    </source>
</evidence>
<evidence type="ECO:0000259" key="19">
    <source>
        <dbReference type="SMART" id="SM00451"/>
    </source>
</evidence>
<accession>A0A4D9DVA0</accession>
<comment type="function">
    <text evidence="14">Acts as a bona fide target gene of p53/TP53. May play a role in the TP53-dependent growth regulatory pathway. May contribute to TP53-mediated apoptosis by regulation of TP53 expression and translocation to the nucleus and nucleolus.</text>
</comment>
<dbReference type="STRING" id="55544.A0A4D9DVA0"/>
<dbReference type="EMBL" id="QXTE01000208">
    <property type="protein sequence ID" value="TFK01836.1"/>
    <property type="molecule type" value="Genomic_DNA"/>
</dbReference>
<keyword evidence="7" id="KW-0227">DNA damage</keyword>
<dbReference type="InterPro" id="IPR036236">
    <property type="entry name" value="Znf_C2H2_sf"/>
</dbReference>
<sequence length="552" mass="60396">MVRRRACKVDVVKDELSHSCAKSFDNTFMQVSAAQEPDTFTSPWARRQIYPTLWGYRGDRTAALPHSGEAAGAPAWLGVPSPSPSSSPRVTHLSLPGAFGSSAEARGGASWGTGETAPHRGRRPRPGAEGERTTRPPAPALKLPPPGASASPTGSAPRRPFKPPEPFLGSPEPGASSEQRKASRRLQRFPGLAEPLRAWESRFPTQGITGRERGSSGEQPDLSCHEKGRKEEVKISAGDVQGWPAPELKKSLPPSIVTCQQSSQPMILLQQAGLPPHPRPEKPSSPPMSVATRPRANSPLSPQKPFGLGLSLQHSQEEELAKDPVLEELCKPLCCKLCNVTLNSAQQAQAHYQGKNHSKKLRNYYAANSCPAPARMSNSVEPAVPQIVSHPAQMGASKPGGRVIMATENDYCKLCDASFSSPAVAQAHYQGKNHAKRLRLAEAQNNSFSDTSELGKRRARKEGNDYKMMQNRRNVYAVQNSTGPYFNPRSRQRIPRDLAMCVTPSGQYYCSMCNAGASEEMEFRQHLESKQHKSKVSEQRYRNEMENLGYVQ</sequence>
<feature type="compositionally biased region" description="Pro residues" evidence="17">
    <location>
        <begin position="136"/>
        <end position="147"/>
    </location>
</feature>
<keyword evidence="9" id="KW-0862">Zinc</keyword>
<evidence type="ECO:0000259" key="18">
    <source>
        <dbReference type="SMART" id="SM00355"/>
    </source>
</evidence>
<dbReference type="FunFam" id="3.30.160.60:FF:000285">
    <property type="entry name" value="Zinc finger matrin-type protein 3"/>
    <property type="match status" value="1"/>
</dbReference>
<evidence type="ECO:0000313" key="21">
    <source>
        <dbReference type="Proteomes" id="UP000297703"/>
    </source>
</evidence>
<keyword evidence="13" id="KW-0539">Nucleus</keyword>
<keyword evidence="12" id="KW-0811">Translocation</keyword>
<feature type="domain" description="C2H2-type" evidence="18">
    <location>
        <begin position="333"/>
        <end position="357"/>
    </location>
</feature>
<evidence type="ECO:0000256" key="13">
    <source>
        <dbReference type="ARBA" id="ARBA00023242"/>
    </source>
</evidence>
<proteinExistence type="predicted"/>
<evidence type="ECO:0000256" key="15">
    <source>
        <dbReference type="ARBA" id="ARBA00066226"/>
    </source>
</evidence>
<feature type="compositionally biased region" description="Low complexity" evidence="17">
    <location>
        <begin position="148"/>
        <end position="158"/>
    </location>
</feature>
<keyword evidence="21" id="KW-1185">Reference proteome</keyword>
<dbReference type="Gene3D" id="3.30.160.60">
    <property type="entry name" value="Classic Zinc Finger"/>
    <property type="match status" value="3"/>
</dbReference>
<dbReference type="GO" id="GO:0003723">
    <property type="term" value="F:RNA binding"/>
    <property type="evidence" value="ECO:0007669"/>
    <property type="project" value="UniProtKB-KW"/>
</dbReference>
<evidence type="ECO:0000256" key="1">
    <source>
        <dbReference type="ARBA" id="ARBA00004604"/>
    </source>
</evidence>
<keyword evidence="8" id="KW-0863">Zinc-finger</keyword>
<keyword evidence="20" id="KW-0472">Membrane</keyword>
<feature type="region of interest" description="Disordered" evidence="17">
    <location>
        <begin position="75"/>
        <end position="247"/>
    </location>
</feature>
<dbReference type="InterPro" id="IPR022755">
    <property type="entry name" value="Znf_C2H2_jaz"/>
</dbReference>
<evidence type="ECO:0000256" key="2">
    <source>
        <dbReference type="ARBA" id="ARBA00022448"/>
    </source>
</evidence>
<dbReference type="InterPro" id="IPR052644">
    <property type="entry name" value="ZMAT3"/>
</dbReference>
<comment type="subcellular location">
    <subcellularLocation>
        <location evidence="1">Nucleus</location>
        <location evidence="1">Nucleolus</location>
    </subcellularLocation>
</comment>
<dbReference type="GO" id="GO:0006974">
    <property type="term" value="P:DNA damage response"/>
    <property type="evidence" value="ECO:0007669"/>
    <property type="project" value="UniProtKB-KW"/>
</dbReference>
<feature type="compositionally biased region" description="Basic and acidic residues" evidence="17">
    <location>
        <begin position="223"/>
        <end position="234"/>
    </location>
</feature>
<dbReference type="SMART" id="SM00355">
    <property type="entry name" value="ZnF_C2H2"/>
    <property type="match status" value="3"/>
</dbReference>
<name>A0A4D9DVA0_9SAUR</name>
<dbReference type="InterPro" id="IPR003604">
    <property type="entry name" value="Matrin/U1-like-C_Znf_C2H2"/>
</dbReference>
<evidence type="ECO:0000256" key="3">
    <source>
        <dbReference type="ARBA" id="ARBA00022604"/>
    </source>
</evidence>
<dbReference type="SMART" id="SM00451">
    <property type="entry name" value="ZnF_U1"/>
    <property type="match status" value="3"/>
</dbReference>
<comment type="subunit">
    <text evidence="15">Interacts with dsRNA.</text>
</comment>
<feature type="domain" description="C2H2-type" evidence="18">
    <location>
        <begin position="508"/>
        <end position="532"/>
    </location>
</feature>
<keyword evidence="2" id="KW-0813">Transport</keyword>
<keyword evidence="3" id="KW-0341">Growth regulation</keyword>
<evidence type="ECO:0000256" key="9">
    <source>
        <dbReference type="ARBA" id="ARBA00022833"/>
    </source>
</evidence>
<keyword evidence="11" id="KW-0653">Protein transport</keyword>
<evidence type="ECO:0000256" key="6">
    <source>
        <dbReference type="ARBA" id="ARBA00022737"/>
    </source>
</evidence>
<dbReference type="Proteomes" id="UP000297703">
    <property type="component" value="Unassembled WGS sequence"/>
</dbReference>
<feature type="domain" description="U1-type" evidence="19">
    <location>
        <begin position="505"/>
        <end position="539"/>
    </location>
</feature>
<dbReference type="GO" id="GO:0008270">
    <property type="term" value="F:zinc ion binding"/>
    <property type="evidence" value="ECO:0007669"/>
    <property type="project" value="UniProtKB-KW"/>
</dbReference>
<evidence type="ECO:0000256" key="11">
    <source>
        <dbReference type="ARBA" id="ARBA00022927"/>
    </source>
</evidence>
<dbReference type="OrthoDB" id="434647at2759"/>
<keyword evidence="4" id="KW-0053">Apoptosis</keyword>
<evidence type="ECO:0000256" key="16">
    <source>
        <dbReference type="ARBA" id="ARBA00067763"/>
    </source>
</evidence>
<keyword evidence="5" id="KW-0479">Metal-binding</keyword>
<evidence type="ECO:0000256" key="10">
    <source>
        <dbReference type="ARBA" id="ARBA00022884"/>
    </source>
</evidence>
<dbReference type="GO" id="GO:0005730">
    <property type="term" value="C:nucleolus"/>
    <property type="evidence" value="ECO:0007669"/>
    <property type="project" value="UniProtKB-SubCell"/>
</dbReference>
<feature type="domain" description="U1-type" evidence="19">
    <location>
        <begin position="407"/>
        <end position="441"/>
    </location>
</feature>
<feature type="domain" description="U1-type" evidence="19">
    <location>
        <begin position="330"/>
        <end position="364"/>
    </location>
</feature>
<dbReference type="Pfam" id="PF12171">
    <property type="entry name" value="zf-C2H2_jaz"/>
    <property type="match status" value="1"/>
</dbReference>
<evidence type="ECO:0000256" key="8">
    <source>
        <dbReference type="ARBA" id="ARBA00022771"/>
    </source>
</evidence>
<keyword evidence="10" id="KW-0694">RNA-binding</keyword>
<organism evidence="20 21">
    <name type="scientific">Platysternon megacephalum</name>
    <name type="common">big-headed turtle</name>
    <dbReference type="NCBI Taxonomy" id="55544"/>
    <lineage>
        <taxon>Eukaryota</taxon>
        <taxon>Metazoa</taxon>
        <taxon>Chordata</taxon>
        <taxon>Craniata</taxon>
        <taxon>Vertebrata</taxon>
        <taxon>Euteleostomi</taxon>
        <taxon>Archelosauria</taxon>
        <taxon>Testudinata</taxon>
        <taxon>Testudines</taxon>
        <taxon>Cryptodira</taxon>
        <taxon>Durocryptodira</taxon>
        <taxon>Testudinoidea</taxon>
        <taxon>Platysternidae</taxon>
        <taxon>Platysternon</taxon>
    </lineage>
</organism>
<dbReference type="SUPFAM" id="SSF57667">
    <property type="entry name" value="beta-beta-alpha zinc fingers"/>
    <property type="match status" value="3"/>
</dbReference>
<dbReference type="InterPro" id="IPR013087">
    <property type="entry name" value="Znf_C2H2_type"/>
</dbReference>
<gene>
    <name evidence="20" type="ORF">DR999_PMT15900</name>
</gene>
<evidence type="ECO:0000313" key="20">
    <source>
        <dbReference type="EMBL" id="TFK01836.1"/>
    </source>
</evidence>
<keyword evidence="6" id="KW-0677">Repeat</keyword>
<evidence type="ECO:0000256" key="17">
    <source>
        <dbReference type="SAM" id="MobiDB-lite"/>
    </source>
</evidence>
<evidence type="ECO:0000256" key="4">
    <source>
        <dbReference type="ARBA" id="ARBA00022703"/>
    </source>
</evidence>
<comment type="caution">
    <text evidence="20">The sequence shown here is derived from an EMBL/GenBank/DDBJ whole genome shotgun (WGS) entry which is preliminary data.</text>
</comment>
<dbReference type="FunFam" id="3.30.160.60:FF:000612">
    <property type="entry name" value="Zinc finger matrin-type protein 3"/>
    <property type="match status" value="1"/>
</dbReference>
<dbReference type="PANTHER" id="PTHR46786">
    <property type="entry name" value="ZINC FINGER MATRIN-TYPE PROTEIN 3"/>
    <property type="match status" value="1"/>
</dbReference>
<dbReference type="Pfam" id="PF12874">
    <property type="entry name" value="zf-met"/>
    <property type="match status" value="2"/>
</dbReference>
<dbReference type="GO" id="GO:0015031">
    <property type="term" value="P:protein transport"/>
    <property type="evidence" value="ECO:0007669"/>
    <property type="project" value="UniProtKB-KW"/>
</dbReference>
<dbReference type="PANTHER" id="PTHR46786:SF1">
    <property type="entry name" value="ZINC FINGER MATRIN-TYPE PROTEIN 3"/>
    <property type="match status" value="1"/>
</dbReference>
<evidence type="ECO:0000256" key="5">
    <source>
        <dbReference type="ARBA" id="ARBA00022723"/>
    </source>
</evidence>
<keyword evidence="20" id="KW-0812">Transmembrane</keyword>
<evidence type="ECO:0000256" key="12">
    <source>
        <dbReference type="ARBA" id="ARBA00023010"/>
    </source>
</evidence>
<evidence type="ECO:0000256" key="14">
    <source>
        <dbReference type="ARBA" id="ARBA00054392"/>
    </source>
</evidence>
<protein>
    <recommendedName>
        <fullName evidence="16">Zinc finger matrin-type protein 3</fullName>
    </recommendedName>
</protein>